<evidence type="ECO:0000259" key="5">
    <source>
        <dbReference type="PROSITE" id="PS51782"/>
    </source>
</evidence>
<keyword evidence="7" id="KW-1185">Reference proteome</keyword>
<feature type="region of interest" description="Disordered" evidence="3">
    <location>
        <begin position="154"/>
        <end position="183"/>
    </location>
</feature>
<dbReference type="CDD" id="cd00118">
    <property type="entry name" value="LysM"/>
    <property type="match status" value="1"/>
</dbReference>
<evidence type="ECO:0000313" key="7">
    <source>
        <dbReference type="Proteomes" id="UP000298030"/>
    </source>
</evidence>
<dbReference type="SMART" id="SM00257">
    <property type="entry name" value="LysM"/>
    <property type="match status" value="2"/>
</dbReference>
<dbReference type="PANTHER" id="PTHR34997:SF1">
    <property type="entry name" value="PEPTIDOGLYCAN-BINDING LYSIN DOMAIN"/>
    <property type="match status" value="1"/>
</dbReference>
<feature type="chain" id="PRO_5021432356" description="LysM domain-containing protein" evidence="4">
    <location>
        <begin position="22"/>
        <end position="195"/>
    </location>
</feature>
<dbReference type="SUPFAM" id="SSF54106">
    <property type="entry name" value="LysM domain"/>
    <property type="match status" value="2"/>
</dbReference>
<proteinExistence type="predicted"/>
<dbReference type="STRING" id="71717.A0A4Y7SIS3"/>
<dbReference type="OrthoDB" id="5985073at2759"/>
<dbReference type="EMBL" id="QPFP01000109">
    <property type="protein sequence ID" value="TEB21484.1"/>
    <property type="molecule type" value="Genomic_DNA"/>
</dbReference>
<feature type="signal peptide" evidence="4">
    <location>
        <begin position="1"/>
        <end position="21"/>
    </location>
</feature>
<gene>
    <name evidence="6" type="ORF">FA13DRAFT_1695781</name>
</gene>
<evidence type="ECO:0000256" key="2">
    <source>
        <dbReference type="ARBA" id="ARBA00023026"/>
    </source>
</evidence>
<organism evidence="6 7">
    <name type="scientific">Coprinellus micaceus</name>
    <name type="common">Glistening ink-cap mushroom</name>
    <name type="synonym">Coprinus micaceus</name>
    <dbReference type="NCBI Taxonomy" id="71717"/>
    <lineage>
        <taxon>Eukaryota</taxon>
        <taxon>Fungi</taxon>
        <taxon>Dikarya</taxon>
        <taxon>Basidiomycota</taxon>
        <taxon>Agaricomycotina</taxon>
        <taxon>Agaricomycetes</taxon>
        <taxon>Agaricomycetidae</taxon>
        <taxon>Agaricales</taxon>
        <taxon>Agaricineae</taxon>
        <taxon>Psathyrellaceae</taxon>
        <taxon>Coprinellus</taxon>
    </lineage>
</organism>
<evidence type="ECO:0000313" key="6">
    <source>
        <dbReference type="EMBL" id="TEB21484.1"/>
    </source>
</evidence>
<dbReference type="Pfam" id="PF01476">
    <property type="entry name" value="LysM"/>
    <property type="match status" value="2"/>
</dbReference>
<dbReference type="PANTHER" id="PTHR34997">
    <property type="entry name" value="AM15"/>
    <property type="match status" value="1"/>
</dbReference>
<dbReference type="InterPro" id="IPR036779">
    <property type="entry name" value="LysM_dom_sf"/>
</dbReference>
<dbReference type="GO" id="GO:0008061">
    <property type="term" value="F:chitin binding"/>
    <property type="evidence" value="ECO:0007669"/>
    <property type="project" value="UniProtKB-KW"/>
</dbReference>
<protein>
    <recommendedName>
        <fullName evidence="5">LysM domain-containing protein</fullName>
    </recommendedName>
</protein>
<keyword evidence="2" id="KW-0843">Virulence</keyword>
<feature type="domain" description="LysM" evidence="5">
    <location>
        <begin position="83"/>
        <end position="129"/>
    </location>
</feature>
<evidence type="ECO:0000256" key="4">
    <source>
        <dbReference type="SAM" id="SignalP"/>
    </source>
</evidence>
<dbReference type="PROSITE" id="PS51782">
    <property type="entry name" value="LYSM"/>
    <property type="match status" value="2"/>
</dbReference>
<reference evidence="6 7" key="1">
    <citation type="journal article" date="2019" name="Nat. Ecol. Evol.">
        <title>Megaphylogeny resolves global patterns of mushroom evolution.</title>
        <authorList>
            <person name="Varga T."/>
            <person name="Krizsan K."/>
            <person name="Foldi C."/>
            <person name="Dima B."/>
            <person name="Sanchez-Garcia M."/>
            <person name="Sanchez-Ramirez S."/>
            <person name="Szollosi G.J."/>
            <person name="Szarkandi J.G."/>
            <person name="Papp V."/>
            <person name="Albert L."/>
            <person name="Andreopoulos W."/>
            <person name="Angelini C."/>
            <person name="Antonin V."/>
            <person name="Barry K.W."/>
            <person name="Bougher N.L."/>
            <person name="Buchanan P."/>
            <person name="Buyck B."/>
            <person name="Bense V."/>
            <person name="Catcheside P."/>
            <person name="Chovatia M."/>
            <person name="Cooper J."/>
            <person name="Damon W."/>
            <person name="Desjardin D."/>
            <person name="Finy P."/>
            <person name="Geml J."/>
            <person name="Haridas S."/>
            <person name="Hughes K."/>
            <person name="Justo A."/>
            <person name="Karasinski D."/>
            <person name="Kautmanova I."/>
            <person name="Kiss B."/>
            <person name="Kocsube S."/>
            <person name="Kotiranta H."/>
            <person name="LaButti K.M."/>
            <person name="Lechner B.E."/>
            <person name="Liimatainen K."/>
            <person name="Lipzen A."/>
            <person name="Lukacs Z."/>
            <person name="Mihaltcheva S."/>
            <person name="Morgado L.N."/>
            <person name="Niskanen T."/>
            <person name="Noordeloos M.E."/>
            <person name="Ohm R.A."/>
            <person name="Ortiz-Santana B."/>
            <person name="Ovrebo C."/>
            <person name="Racz N."/>
            <person name="Riley R."/>
            <person name="Savchenko A."/>
            <person name="Shiryaev A."/>
            <person name="Soop K."/>
            <person name="Spirin V."/>
            <person name="Szebenyi C."/>
            <person name="Tomsovsky M."/>
            <person name="Tulloss R.E."/>
            <person name="Uehling J."/>
            <person name="Grigoriev I.V."/>
            <person name="Vagvolgyi C."/>
            <person name="Papp T."/>
            <person name="Martin F.M."/>
            <person name="Miettinen O."/>
            <person name="Hibbett D.S."/>
            <person name="Nagy L.G."/>
        </authorList>
    </citation>
    <scope>NUCLEOTIDE SEQUENCE [LARGE SCALE GENOMIC DNA]</scope>
    <source>
        <strain evidence="6 7">FP101781</strain>
    </source>
</reference>
<accession>A0A4Y7SIS3</accession>
<dbReference type="Gene3D" id="3.10.350.10">
    <property type="entry name" value="LysM domain"/>
    <property type="match status" value="2"/>
</dbReference>
<name>A0A4Y7SIS3_COPMI</name>
<evidence type="ECO:0000256" key="3">
    <source>
        <dbReference type="SAM" id="MobiDB-lite"/>
    </source>
</evidence>
<dbReference type="InterPro" id="IPR018392">
    <property type="entry name" value="LysM"/>
</dbReference>
<keyword evidence="4" id="KW-0732">Signal</keyword>
<feature type="domain" description="LysM" evidence="5">
    <location>
        <begin position="27"/>
        <end position="74"/>
    </location>
</feature>
<keyword evidence="1" id="KW-0147">Chitin-binding</keyword>
<dbReference type="Proteomes" id="UP000298030">
    <property type="component" value="Unassembled WGS sequence"/>
</dbReference>
<dbReference type="AlphaFoldDB" id="A0A4Y7SIS3"/>
<dbReference type="InterPro" id="IPR052210">
    <property type="entry name" value="LysM1-like"/>
</dbReference>
<sequence>MFARSLAIAASVALFSQVASAANKCVREYTVKAGDICDSISAANNVSTYQLAALNPGTIDPACSNLQPGSSICIGSEGEDCASTYIVQLGNTCEDVYKAAQVNSTIFYLNNPQVNPECTNIYVGEVLCVLNEVRVPPAPGVPIHTAPATTATLANGAPATSTPAVTTTPAAAPTSTKVAEAGDTDEDLPFCDELF</sequence>
<evidence type="ECO:0000256" key="1">
    <source>
        <dbReference type="ARBA" id="ARBA00022669"/>
    </source>
</evidence>
<comment type="caution">
    <text evidence="6">The sequence shown here is derived from an EMBL/GenBank/DDBJ whole genome shotgun (WGS) entry which is preliminary data.</text>
</comment>
<feature type="compositionally biased region" description="Low complexity" evidence="3">
    <location>
        <begin position="157"/>
        <end position="179"/>
    </location>
</feature>